<keyword evidence="3" id="KW-1185">Reference proteome</keyword>
<dbReference type="Proteomes" id="UP000070444">
    <property type="component" value="Unassembled WGS sequence"/>
</dbReference>
<evidence type="ECO:0008006" key="4">
    <source>
        <dbReference type="Google" id="ProtNLM"/>
    </source>
</evidence>
<evidence type="ECO:0000313" key="2">
    <source>
        <dbReference type="EMBL" id="KXN68117.1"/>
    </source>
</evidence>
<proteinExistence type="predicted"/>
<gene>
    <name evidence="2" type="ORF">CONCODRAFT_79908</name>
</gene>
<feature type="region of interest" description="Disordered" evidence="1">
    <location>
        <begin position="96"/>
        <end position="129"/>
    </location>
</feature>
<evidence type="ECO:0000313" key="3">
    <source>
        <dbReference type="Proteomes" id="UP000070444"/>
    </source>
</evidence>
<protein>
    <recommendedName>
        <fullName evidence="4">Transcription factor domain-containing protein</fullName>
    </recommendedName>
</protein>
<feature type="compositionally biased region" description="Low complexity" evidence="1">
    <location>
        <begin position="96"/>
        <end position="122"/>
    </location>
</feature>
<dbReference type="EMBL" id="KQ964595">
    <property type="protein sequence ID" value="KXN68117.1"/>
    <property type="molecule type" value="Genomic_DNA"/>
</dbReference>
<evidence type="ECO:0000256" key="1">
    <source>
        <dbReference type="SAM" id="MobiDB-lite"/>
    </source>
</evidence>
<organism evidence="2 3">
    <name type="scientific">Conidiobolus coronatus (strain ATCC 28846 / CBS 209.66 / NRRL 28638)</name>
    <name type="common">Delacroixia coronata</name>
    <dbReference type="NCBI Taxonomy" id="796925"/>
    <lineage>
        <taxon>Eukaryota</taxon>
        <taxon>Fungi</taxon>
        <taxon>Fungi incertae sedis</taxon>
        <taxon>Zoopagomycota</taxon>
        <taxon>Entomophthoromycotina</taxon>
        <taxon>Entomophthoromycetes</taxon>
        <taxon>Entomophthorales</taxon>
        <taxon>Ancylistaceae</taxon>
        <taxon>Conidiobolus</taxon>
    </lineage>
</organism>
<dbReference type="CDD" id="cd12148">
    <property type="entry name" value="fungal_TF_MHR"/>
    <property type="match status" value="1"/>
</dbReference>
<name>A0A137NZC9_CONC2</name>
<accession>A0A137NZC9</accession>
<sequence>MTEFKIIEYKQSKQRDKIVGIKRFTTGEANKAVTLKGMESRVVDLEHLLNTVGHFINSNNCELNKGITKETFSRLINECEKHNIIKQTNIIAASNNGSAANRSSSNSDNSDSNNIINTTASNKQPSQNPLYSTQVISTKNTLVKALNFWYQNANVSPLIEGPTSSNKLMETVYFSYFKEFDPYQMYFSPDFFFKKIINNREEGNLLGPVTTVLSLRVAKLHTNAGEFRFDYLYEQCLQLIQYNLHLAYSNPSTDNVMALMFLSLHRMSNSDIPGFLNSFAMACKMALLLEFNKARDLYKIHPRGTPKWFELNKMDILWQVLCSTDSFLSIIYGLPSQFPKTTKWLKSGQMEETMKFINKTPFYSIPTNPPKFISNLDFNTPAIGEVNLISLQIINHVKCIKEKYHHVENLKDIPVQEVFMPSKKFSECLKLYKVIQSGLIDQYTKDTMRNYIKYNEEHKGFLRLIDNIVQSLVLAMKFHYPHLLIYPQPVIMPSSYTPRLAKITEQVISIFLDFVKFKPKDKEIRCPIQVDHLWSCLFSCLNLSLISPSNRINHLIERCLFLLTEGLDAKFSLYKLSDLPKYLTRYGHSIDQYECSFNTSSDLSSFSSASPSSSSSV</sequence>
<dbReference type="AlphaFoldDB" id="A0A137NZC9"/>
<reference evidence="2 3" key="1">
    <citation type="journal article" date="2015" name="Genome Biol. Evol.">
        <title>Phylogenomic analyses indicate that early fungi evolved digesting cell walls of algal ancestors of land plants.</title>
        <authorList>
            <person name="Chang Y."/>
            <person name="Wang S."/>
            <person name="Sekimoto S."/>
            <person name="Aerts A.L."/>
            <person name="Choi C."/>
            <person name="Clum A."/>
            <person name="LaButti K.M."/>
            <person name="Lindquist E.A."/>
            <person name="Yee Ngan C."/>
            <person name="Ohm R.A."/>
            <person name="Salamov A.A."/>
            <person name="Grigoriev I.V."/>
            <person name="Spatafora J.W."/>
            <person name="Berbee M.L."/>
        </authorList>
    </citation>
    <scope>NUCLEOTIDE SEQUENCE [LARGE SCALE GENOMIC DNA]</scope>
    <source>
        <strain evidence="2 3">NRRL 28638</strain>
    </source>
</reference>